<protein>
    <submittedName>
        <fullName evidence="1">Uncharacterized protein</fullName>
    </submittedName>
</protein>
<evidence type="ECO:0000313" key="2">
    <source>
        <dbReference type="Proteomes" id="UP000683925"/>
    </source>
</evidence>
<evidence type="ECO:0000313" key="1">
    <source>
        <dbReference type="EMBL" id="CAD8214202.1"/>
    </source>
</evidence>
<accession>A0A8S1YQC2</accession>
<comment type="caution">
    <text evidence="1">The sequence shown here is derived from an EMBL/GenBank/DDBJ whole genome shotgun (WGS) entry which is preliminary data.</text>
</comment>
<dbReference type="Proteomes" id="UP000683925">
    <property type="component" value="Unassembled WGS sequence"/>
</dbReference>
<dbReference type="EMBL" id="CAJJDP010000174">
    <property type="protein sequence ID" value="CAD8214202.1"/>
    <property type="molecule type" value="Genomic_DNA"/>
</dbReference>
<dbReference type="AlphaFoldDB" id="A0A8S1YQC2"/>
<sequence length="255" mass="30059">MTQMFTLNKQICIFTWIIQYNYECIYFQLLSNSSSNYRENICPDYKACVYFDHAQHIESSSSKVRSIIRRIRVQSIRRISTQMTTDVHFLTRNTKNQMFRICQKILWSSSKQLCISHRIFVGFARSRGIQLYIVKEAQERVIVLQYQSELKNTSDFASKESDMLESLSQEITFLGDEQRIFKLTRKLKSPFGLQLLMHKEEKLKQQQSAIGEACCKKQLQQIYVVVTQYALIHSCMKSKPKNKDEKKSPLMLDMD</sequence>
<keyword evidence="2" id="KW-1185">Reference proteome</keyword>
<proteinExistence type="predicted"/>
<name>A0A8S1YQC2_PAROT</name>
<gene>
    <name evidence="1" type="ORF">POCTA_138.1.T1710034</name>
</gene>
<organism evidence="1 2">
    <name type="scientific">Paramecium octaurelia</name>
    <dbReference type="NCBI Taxonomy" id="43137"/>
    <lineage>
        <taxon>Eukaryota</taxon>
        <taxon>Sar</taxon>
        <taxon>Alveolata</taxon>
        <taxon>Ciliophora</taxon>
        <taxon>Intramacronucleata</taxon>
        <taxon>Oligohymenophorea</taxon>
        <taxon>Peniculida</taxon>
        <taxon>Parameciidae</taxon>
        <taxon>Paramecium</taxon>
    </lineage>
</organism>
<reference evidence="1" key="1">
    <citation type="submission" date="2021-01" db="EMBL/GenBank/DDBJ databases">
        <authorList>
            <consortium name="Genoscope - CEA"/>
            <person name="William W."/>
        </authorList>
    </citation>
    <scope>NUCLEOTIDE SEQUENCE</scope>
</reference>